<organism evidence="9 10">
    <name type="scientific">Aspergillus sclerotialis</name>
    <dbReference type="NCBI Taxonomy" id="2070753"/>
    <lineage>
        <taxon>Eukaryota</taxon>
        <taxon>Fungi</taxon>
        <taxon>Dikarya</taxon>
        <taxon>Ascomycota</taxon>
        <taxon>Pezizomycotina</taxon>
        <taxon>Eurotiomycetes</taxon>
        <taxon>Eurotiomycetidae</taxon>
        <taxon>Eurotiales</taxon>
        <taxon>Aspergillaceae</taxon>
        <taxon>Aspergillus</taxon>
        <taxon>Aspergillus subgen. Polypaecilum</taxon>
    </lineage>
</organism>
<keyword evidence="7" id="KW-0804">Transcription</keyword>
<accession>A0A3A2ZCJ6</accession>
<dbReference type="STRING" id="2070753.A0A3A2ZCJ6"/>
<comment type="caution">
    <text evidence="9">The sequence shown here is derived from an EMBL/GenBank/DDBJ whole genome shotgun (WGS) entry which is preliminary data.</text>
</comment>
<dbReference type="GO" id="GO:0003899">
    <property type="term" value="F:DNA-directed RNA polymerase activity"/>
    <property type="evidence" value="ECO:0007669"/>
    <property type="project" value="UniProtKB-EC"/>
</dbReference>
<evidence type="ECO:0000256" key="6">
    <source>
        <dbReference type="ARBA" id="ARBA00022833"/>
    </source>
</evidence>
<dbReference type="AlphaFoldDB" id="A0A3A2ZCJ6"/>
<keyword evidence="2 9" id="KW-0240">DNA-directed RNA polymerase</keyword>
<proteinExistence type="predicted"/>
<evidence type="ECO:0000256" key="7">
    <source>
        <dbReference type="ARBA" id="ARBA00023163"/>
    </source>
</evidence>
<evidence type="ECO:0000313" key="9">
    <source>
        <dbReference type="EMBL" id="RJE17084.1"/>
    </source>
</evidence>
<gene>
    <name evidence="9" type="ORF">PHISCL_10579</name>
</gene>
<dbReference type="Pfam" id="PF04983">
    <property type="entry name" value="RNA_pol_Rpb1_3"/>
    <property type="match status" value="1"/>
</dbReference>
<dbReference type="OrthoDB" id="270392at2759"/>
<dbReference type="GO" id="GO:0003677">
    <property type="term" value="F:DNA binding"/>
    <property type="evidence" value="ECO:0007669"/>
    <property type="project" value="InterPro"/>
</dbReference>
<sequence>MNLHVPQTEEARAEAMELMGVKNNLATPRNGEPIIAATQDFISCAYLMTIKDRFLDRRSFSQLCAHMLGLDTKFDLPPPAILKPQVLWTGKQVFNVLIRPNKADPVLVNVDAACRPFKQPKDGSPKDLDPNDGWLVIRNSEIMCGVMDKST</sequence>
<dbReference type="Proteomes" id="UP000266188">
    <property type="component" value="Unassembled WGS sequence"/>
</dbReference>
<evidence type="ECO:0000256" key="1">
    <source>
        <dbReference type="ARBA" id="ARBA00012418"/>
    </source>
</evidence>
<dbReference type="GO" id="GO:0000428">
    <property type="term" value="C:DNA-directed RNA polymerase complex"/>
    <property type="evidence" value="ECO:0007669"/>
    <property type="project" value="UniProtKB-KW"/>
</dbReference>
<reference evidence="10" key="1">
    <citation type="submission" date="2017-02" db="EMBL/GenBank/DDBJ databases">
        <authorList>
            <person name="Tafer H."/>
            <person name="Lopandic K."/>
        </authorList>
    </citation>
    <scope>NUCLEOTIDE SEQUENCE [LARGE SCALE GENOMIC DNA]</scope>
    <source>
        <strain evidence="10">CBS 366.77</strain>
    </source>
</reference>
<keyword evidence="4" id="KW-0548">Nucleotidyltransferase</keyword>
<dbReference type="Gene3D" id="2.40.40.20">
    <property type="match status" value="1"/>
</dbReference>
<dbReference type="SUPFAM" id="SSF64484">
    <property type="entry name" value="beta and beta-prime subunits of DNA dependent RNA-polymerase"/>
    <property type="match status" value="1"/>
</dbReference>
<dbReference type="EC" id="2.7.7.6" evidence="1"/>
<evidence type="ECO:0000256" key="3">
    <source>
        <dbReference type="ARBA" id="ARBA00022679"/>
    </source>
</evidence>
<feature type="non-terminal residue" evidence="9">
    <location>
        <position position="151"/>
    </location>
</feature>
<keyword evidence="6" id="KW-0862">Zinc</keyword>
<keyword evidence="5" id="KW-0479">Metal-binding</keyword>
<dbReference type="InterPro" id="IPR042102">
    <property type="entry name" value="RNA_pol_Rpb1_3_sf"/>
</dbReference>
<name>A0A3A2ZCJ6_9EURO</name>
<dbReference type="EMBL" id="MVGC01001664">
    <property type="protein sequence ID" value="RJE17084.1"/>
    <property type="molecule type" value="Genomic_DNA"/>
</dbReference>
<evidence type="ECO:0000259" key="8">
    <source>
        <dbReference type="Pfam" id="PF04983"/>
    </source>
</evidence>
<evidence type="ECO:0000313" key="10">
    <source>
        <dbReference type="Proteomes" id="UP000266188"/>
    </source>
</evidence>
<dbReference type="GO" id="GO:0046872">
    <property type="term" value="F:metal ion binding"/>
    <property type="evidence" value="ECO:0007669"/>
    <property type="project" value="UniProtKB-KW"/>
</dbReference>
<dbReference type="GO" id="GO:0006351">
    <property type="term" value="P:DNA-templated transcription"/>
    <property type="evidence" value="ECO:0007669"/>
    <property type="project" value="InterPro"/>
</dbReference>
<dbReference type="PANTHER" id="PTHR48446:SF1">
    <property type="entry name" value="DNA-DIRECTED RNA POLYMERASE SUBUNIT BETA' N-TERMINAL SECTION"/>
    <property type="match status" value="1"/>
</dbReference>
<dbReference type="Gene3D" id="1.10.274.100">
    <property type="entry name" value="RNA polymerase Rpb1, domain 3"/>
    <property type="match status" value="1"/>
</dbReference>
<protein>
    <recommendedName>
        <fullName evidence="1">DNA-directed RNA polymerase</fullName>
        <ecNumber evidence="1">2.7.7.6</ecNumber>
    </recommendedName>
</protein>
<evidence type="ECO:0000256" key="5">
    <source>
        <dbReference type="ARBA" id="ARBA00022723"/>
    </source>
</evidence>
<dbReference type="InterPro" id="IPR015700">
    <property type="entry name" value="RPC1"/>
</dbReference>
<feature type="domain" description="RNA polymerase Rpb1" evidence="8">
    <location>
        <begin position="24"/>
        <end position="151"/>
    </location>
</feature>
<dbReference type="InterPro" id="IPR007066">
    <property type="entry name" value="RNA_pol_Rpb1_3"/>
</dbReference>
<evidence type="ECO:0000256" key="2">
    <source>
        <dbReference type="ARBA" id="ARBA00022478"/>
    </source>
</evidence>
<evidence type="ECO:0000256" key="4">
    <source>
        <dbReference type="ARBA" id="ARBA00022695"/>
    </source>
</evidence>
<dbReference type="PANTHER" id="PTHR48446">
    <property type="entry name" value="DNA-DIRECTED RNA POLYMERASE SUBUNIT BETA' N-TERMINAL SECTION"/>
    <property type="match status" value="1"/>
</dbReference>
<keyword evidence="10" id="KW-1185">Reference proteome</keyword>
<keyword evidence="3" id="KW-0808">Transferase</keyword>